<dbReference type="STRING" id="47427.A0A2H3D7N3"/>
<dbReference type="EMBL" id="KZ293662">
    <property type="protein sequence ID" value="PBK91241.1"/>
    <property type="molecule type" value="Genomic_DNA"/>
</dbReference>
<dbReference type="InParanoid" id="A0A2H3D7N3"/>
<evidence type="ECO:0000313" key="3">
    <source>
        <dbReference type="Proteomes" id="UP000217790"/>
    </source>
</evidence>
<keyword evidence="3" id="KW-1185">Reference proteome</keyword>
<evidence type="ECO:0008006" key="4">
    <source>
        <dbReference type="Google" id="ProtNLM"/>
    </source>
</evidence>
<organism evidence="2 3">
    <name type="scientific">Armillaria gallica</name>
    <name type="common">Bulbous honey fungus</name>
    <name type="synonym">Armillaria bulbosa</name>
    <dbReference type="NCBI Taxonomy" id="47427"/>
    <lineage>
        <taxon>Eukaryota</taxon>
        <taxon>Fungi</taxon>
        <taxon>Dikarya</taxon>
        <taxon>Basidiomycota</taxon>
        <taxon>Agaricomycotina</taxon>
        <taxon>Agaricomycetes</taxon>
        <taxon>Agaricomycetidae</taxon>
        <taxon>Agaricales</taxon>
        <taxon>Marasmiineae</taxon>
        <taxon>Physalacriaceae</taxon>
        <taxon>Armillaria</taxon>
    </lineage>
</organism>
<name>A0A2H3D7N3_ARMGA</name>
<dbReference type="OrthoDB" id="2852593at2759"/>
<feature type="region of interest" description="Disordered" evidence="1">
    <location>
        <begin position="1"/>
        <end position="34"/>
    </location>
</feature>
<proteinExistence type="predicted"/>
<reference evidence="3" key="1">
    <citation type="journal article" date="2017" name="Nat. Ecol. Evol.">
        <title>Genome expansion and lineage-specific genetic innovations in the forest pathogenic fungi Armillaria.</title>
        <authorList>
            <person name="Sipos G."/>
            <person name="Prasanna A.N."/>
            <person name="Walter M.C."/>
            <person name="O'Connor E."/>
            <person name="Balint B."/>
            <person name="Krizsan K."/>
            <person name="Kiss B."/>
            <person name="Hess J."/>
            <person name="Varga T."/>
            <person name="Slot J."/>
            <person name="Riley R."/>
            <person name="Boka B."/>
            <person name="Rigling D."/>
            <person name="Barry K."/>
            <person name="Lee J."/>
            <person name="Mihaltcheva S."/>
            <person name="LaButti K."/>
            <person name="Lipzen A."/>
            <person name="Waldron R."/>
            <person name="Moloney N.M."/>
            <person name="Sperisen C."/>
            <person name="Kredics L."/>
            <person name="Vagvoelgyi C."/>
            <person name="Patrignani A."/>
            <person name="Fitzpatrick D."/>
            <person name="Nagy I."/>
            <person name="Doyle S."/>
            <person name="Anderson J.B."/>
            <person name="Grigoriev I.V."/>
            <person name="Gueldener U."/>
            <person name="Muensterkoetter M."/>
            <person name="Nagy L.G."/>
        </authorList>
    </citation>
    <scope>NUCLEOTIDE SEQUENCE [LARGE SCALE GENOMIC DNA]</scope>
    <source>
        <strain evidence="3">Ar21-2</strain>
    </source>
</reference>
<sequence length="664" mass="72998">MSTSPRNTSIQPSGLHLSNIQGVPIDDVSSPGPNGDHIFPPRLITAPIPHALLQSVATHPLFPVAEASPSSDSGDMSHSLSSPVPICLSCRFDQIIPYIPHINAEAVLHSGPSPAIKALVPAIMQDILPLHISPIDASICTEPSFSNKVQREIELHDAALAPIQTFPVDLLLDIFMLVPVNTLKPLSSPWIFGHICASWRSLSLSTLSLWSRIIIDDFHGLSGPKVEAALEIYLSRSIAHPLTICLDSLPFPDPTRDSDPITHLSTITAHASRWTAVHLDMTSSQLTKLLEMIQEPPYHIRILEMYMIKDTDDGQSCIPYKPVFSLSPIAHGTIYGISTSMFPLFFGNLTTFCCDLNEPSKLPSILEQATDLETLHIVPEPSAGPSNLLESNSGRKDIFFPWFPSASTVFLYQDYGSLNLSHMTCPISRSCLCLIQEIWLGFITCYGDRVTALQLFHDLSAKRDTPGKPTLIDSILLPNLQRLTVSEEPSAGTDIGMMKFIGALYNAVLSCSDCPDVKQLTCLKLILIGQSLQALRHNPATGFGLLHLIELKSFISKVAFIVGGDDILEADGWLELLVIELLICNHTSLSLSLHHHSNPKIFILVEVFKIAEVQHYGDLNSHLKWGLEKMPGCKRHEYDQLSPPSDRQLGINLSSKAEEIQVHT</sequence>
<gene>
    <name evidence="2" type="ORF">ARMGADRAFT_1031913</name>
</gene>
<accession>A0A2H3D7N3</accession>
<feature type="compositionally biased region" description="Polar residues" evidence="1">
    <location>
        <begin position="1"/>
        <end position="21"/>
    </location>
</feature>
<dbReference type="AlphaFoldDB" id="A0A2H3D7N3"/>
<protein>
    <recommendedName>
        <fullName evidence="4">F-box domain-containing protein</fullName>
    </recommendedName>
</protein>
<evidence type="ECO:0000256" key="1">
    <source>
        <dbReference type="SAM" id="MobiDB-lite"/>
    </source>
</evidence>
<evidence type="ECO:0000313" key="2">
    <source>
        <dbReference type="EMBL" id="PBK91241.1"/>
    </source>
</evidence>
<dbReference type="Proteomes" id="UP000217790">
    <property type="component" value="Unassembled WGS sequence"/>
</dbReference>